<name>A0A520KXW7_9EURY</name>
<dbReference type="AlphaFoldDB" id="A0A520KXW7"/>
<sequence length="152" mass="17870">MANEINLSDFIKLRAYLEKEGKYLPECYKKPFLASSMDHFYRCWKKARDIDFEELKELSCGMEWKDLSSFLGKMDMEEGIKKILSLTALYTTLIEKTPIHPLNIPLPGGEKIYERDGIYICPIKKKHEEDKNALCRFCVAFPENFQRNVEVF</sequence>
<dbReference type="Proteomes" id="UP000320766">
    <property type="component" value="Unassembled WGS sequence"/>
</dbReference>
<comment type="similarity">
    <text evidence="1">Belongs to the UPF0305 family.</text>
</comment>
<dbReference type="InterPro" id="IPR019215">
    <property type="entry name" value="DUF2115"/>
</dbReference>
<evidence type="ECO:0000256" key="1">
    <source>
        <dbReference type="HAMAP-Rule" id="MF_00763"/>
    </source>
</evidence>
<proteinExistence type="inferred from homology"/>
<organism evidence="2 3">
    <name type="scientific">Candidatus Methanolliviera hydrocarbonicum</name>
    <dbReference type="NCBI Taxonomy" id="2491085"/>
    <lineage>
        <taxon>Archaea</taxon>
        <taxon>Methanobacteriati</taxon>
        <taxon>Methanobacteriota</taxon>
        <taxon>Candidatus Methanoliparia</taxon>
        <taxon>Candidatus Methanoliparales</taxon>
        <taxon>Candidatus Methanollivieraceae</taxon>
        <taxon>Candidatus Methanolliviera</taxon>
    </lineage>
</organism>
<dbReference type="HAMAP" id="MF_00763">
    <property type="entry name" value="UPF0305"/>
    <property type="match status" value="1"/>
</dbReference>
<gene>
    <name evidence="2" type="ORF">EF807_02430</name>
</gene>
<evidence type="ECO:0000313" key="2">
    <source>
        <dbReference type="EMBL" id="RZN71324.1"/>
    </source>
</evidence>
<dbReference type="EMBL" id="RXIL01000043">
    <property type="protein sequence ID" value="RZN71324.1"/>
    <property type="molecule type" value="Genomic_DNA"/>
</dbReference>
<protein>
    <recommendedName>
        <fullName evidence="1">UPF0305 protein EF807_02430</fullName>
    </recommendedName>
</protein>
<dbReference type="Pfam" id="PF09888">
    <property type="entry name" value="DUF2115"/>
    <property type="match status" value="1"/>
</dbReference>
<evidence type="ECO:0000313" key="3">
    <source>
        <dbReference type="Proteomes" id="UP000320766"/>
    </source>
</evidence>
<reference evidence="2 3" key="1">
    <citation type="journal article" date="2019" name="Nat. Microbiol.">
        <title>Wide diversity of methane and short-chain alkane metabolisms in uncultured archaea.</title>
        <authorList>
            <person name="Borrel G."/>
            <person name="Adam P.S."/>
            <person name="McKay L.J."/>
            <person name="Chen L.X."/>
            <person name="Sierra-Garcia I.N."/>
            <person name="Sieber C.M."/>
            <person name="Letourneur Q."/>
            <person name="Ghozlane A."/>
            <person name="Andersen G.L."/>
            <person name="Li W.J."/>
            <person name="Hallam S.J."/>
            <person name="Muyzer G."/>
            <person name="de Oliveira V.M."/>
            <person name="Inskeep W.P."/>
            <person name="Banfield J.F."/>
            <person name="Gribaldo S."/>
        </authorList>
    </citation>
    <scope>NUCLEOTIDE SEQUENCE [LARGE SCALE GENOMIC DNA]</scope>
    <source>
        <strain evidence="2">NM1b</strain>
    </source>
</reference>
<comment type="caution">
    <text evidence="2">The sequence shown here is derived from an EMBL/GenBank/DDBJ whole genome shotgun (WGS) entry which is preliminary data.</text>
</comment>
<accession>A0A520KXW7</accession>